<dbReference type="EMBL" id="JARAWP010000051">
    <property type="protein sequence ID" value="MDX3025625.1"/>
    <property type="molecule type" value="Genomic_DNA"/>
</dbReference>
<evidence type="ECO:0000313" key="2">
    <source>
        <dbReference type="Proteomes" id="UP001272987"/>
    </source>
</evidence>
<keyword evidence="2" id="KW-1185">Reference proteome</keyword>
<reference evidence="1 2" key="1">
    <citation type="journal article" date="2023" name="Microb. Genom.">
        <title>Mesoterricola silvestris gen. nov., sp. nov., Mesoterricola sediminis sp. nov., Geothrix oryzae sp. nov., Geothrix edaphica sp. nov., Geothrix rubra sp. nov., and Geothrix limicola sp. nov., six novel members of Acidobacteriota isolated from soils.</title>
        <authorList>
            <person name="Weisberg A.J."/>
            <person name="Pearce E."/>
            <person name="Kramer C.G."/>
            <person name="Chang J.H."/>
            <person name="Clarke C.R."/>
        </authorList>
    </citation>
    <scope>NUCLEOTIDE SEQUENCE [LARGE SCALE GENOMIC DNA]</scope>
    <source>
        <strain evidence="1 2">NB05-1H</strain>
    </source>
</reference>
<organism evidence="1 2">
    <name type="scientific">Streptomyces acidiscabies</name>
    <dbReference type="NCBI Taxonomy" id="42234"/>
    <lineage>
        <taxon>Bacteria</taxon>
        <taxon>Bacillati</taxon>
        <taxon>Actinomycetota</taxon>
        <taxon>Actinomycetes</taxon>
        <taxon>Kitasatosporales</taxon>
        <taxon>Streptomycetaceae</taxon>
        <taxon>Streptomyces</taxon>
    </lineage>
</organism>
<dbReference type="RefSeq" id="WP_319167612.1">
    <property type="nucleotide sequence ID" value="NZ_JARAWP010000051.1"/>
</dbReference>
<name>A0ABU4MC09_9ACTN</name>
<gene>
    <name evidence="1" type="ORF">PV666_48360</name>
</gene>
<evidence type="ECO:0000313" key="1">
    <source>
        <dbReference type="EMBL" id="MDX3025625.1"/>
    </source>
</evidence>
<protein>
    <submittedName>
        <fullName evidence="1">Uncharacterized protein</fullName>
    </submittedName>
</protein>
<comment type="caution">
    <text evidence="1">The sequence shown here is derived from an EMBL/GenBank/DDBJ whole genome shotgun (WGS) entry which is preliminary data.</text>
</comment>
<proteinExistence type="predicted"/>
<sequence length="66" mass="7125">MYRAPGARTIRVARSAATGVGSYLDGQEAELDEPLLLGLKADGIPSLLHRVFEDRMREAGRGSLRG</sequence>
<accession>A0ABU4MC09</accession>
<dbReference type="Proteomes" id="UP001272987">
    <property type="component" value="Unassembled WGS sequence"/>
</dbReference>